<protein>
    <recommendedName>
        <fullName evidence="4 5">Large ribosomal subunit protein bL20</fullName>
    </recommendedName>
</protein>
<evidence type="ECO:0000256" key="3">
    <source>
        <dbReference type="ARBA" id="ARBA00023274"/>
    </source>
</evidence>
<dbReference type="NCBIfam" id="TIGR01032">
    <property type="entry name" value="rplT_bact"/>
    <property type="match status" value="1"/>
</dbReference>
<proteinExistence type="inferred from homology"/>
<dbReference type="InterPro" id="IPR005813">
    <property type="entry name" value="Ribosomal_bL20"/>
</dbReference>
<dbReference type="GO" id="GO:0000027">
    <property type="term" value="P:ribosomal large subunit assembly"/>
    <property type="evidence" value="ECO:0007669"/>
    <property type="project" value="UniProtKB-UniRule"/>
</dbReference>
<evidence type="ECO:0000256" key="6">
    <source>
        <dbReference type="RuleBase" id="RU000560"/>
    </source>
</evidence>
<evidence type="ECO:0000256" key="4">
    <source>
        <dbReference type="ARBA" id="ARBA00035172"/>
    </source>
</evidence>
<dbReference type="FunFam" id="1.10.1900.20:FF:000001">
    <property type="entry name" value="50S ribosomal protein L20"/>
    <property type="match status" value="1"/>
</dbReference>
<sequence>MPRVKRAKIAIKRRRNVLKATRGYRFGRSTKERQAREALLHAGRYSFDHRKNKKGDFRRLWQIQIGAALKPLGYSYSRFIGALKKKGSVLDRKVLSQLAQTEPDTFSSLVKEVMA</sequence>
<evidence type="ECO:0000313" key="7">
    <source>
        <dbReference type="EMBL" id="OHA60039.1"/>
    </source>
</evidence>
<dbReference type="STRING" id="1802440.A2569_01835"/>
<gene>
    <name evidence="5" type="primary">rplT</name>
    <name evidence="7" type="ORF">A2569_01835</name>
</gene>
<dbReference type="GO" id="GO:0019843">
    <property type="term" value="F:rRNA binding"/>
    <property type="evidence" value="ECO:0007669"/>
    <property type="project" value="UniProtKB-UniRule"/>
</dbReference>
<dbReference type="AlphaFoldDB" id="A0A1G2QJ02"/>
<comment type="similarity">
    <text evidence="1 5 6">Belongs to the bacterial ribosomal protein bL20 family.</text>
</comment>
<dbReference type="EMBL" id="MHTL01000018">
    <property type="protein sequence ID" value="OHA60039.1"/>
    <property type="molecule type" value="Genomic_DNA"/>
</dbReference>
<dbReference type="GO" id="GO:0005840">
    <property type="term" value="C:ribosome"/>
    <property type="evidence" value="ECO:0007669"/>
    <property type="project" value="UniProtKB-KW"/>
</dbReference>
<dbReference type="CDD" id="cd07026">
    <property type="entry name" value="Ribosomal_L20"/>
    <property type="match status" value="1"/>
</dbReference>
<dbReference type="GO" id="GO:0006412">
    <property type="term" value="P:translation"/>
    <property type="evidence" value="ECO:0007669"/>
    <property type="project" value="InterPro"/>
</dbReference>
<dbReference type="HAMAP" id="MF_00382">
    <property type="entry name" value="Ribosomal_bL20"/>
    <property type="match status" value="1"/>
</dbReference>
<evidence type="ECO:0000256" key="2">
    <source>
        <dbReference type="ARBA" id="ARBA00022980"/>
    </source>
</evidence>
<evidence type="ECO:0000256" key="5">
    <source>
        <dbReference type="HAMAP-Rule" id="MF_00382"/>
    </source>
</evidence>
<dbReference type="Proteomes" id="UP000177090">
    <property type="component" value="Unassembled WGS sequence"/>
</dbReference>
<dbReference type="SUPFAM" id="SSF74731">
    <property type="entry name" value="Ribosomal protein L20"/>
    <property type="match status" value="1"/>
</dbReference>
<keyword evidence="5 6" id="KW-0694">RNA-binding</keyword>
<dbReference type="Gene3D" id="6.10.160.10">
    <property type="match status" value="1"/>
</dbReference>
<dbReference type="Gene3D" id="1.10.1900.20">
    <property type="entry name" value="Ribosomal protein L20"/>
    <property type="match status" value="1"/>
</dbReference>
<comment type="function">
    <text evidence="5 6">Binds directly to 23S ribosomal RNA and is necessary for the in vitro assembly process of the 50S ribosomal subunit. It is not involved in the protein synthesizing functions of that subunit.</text>
</comment>
<accession>A0A1G2QJ02</accession>
<evidence type="ECO:0000256" key="1">
    <source>
        <dbReference type="ARBA" id="ARBA00007698"/>
    </source>
</evidence>
<reference evidence="7 8" key="1">
    <citation type="journal article" date="2016" name="Nat. Commun.">
        <title>Thousands of microbial genomes shed light on interconnected biogeochemical processes in an aquifer system.</title>
        <authorList>
            <person name="Anantharaman K."/>
            <person name="Brown C.T."/>
            <person name="Hug L.A."/>
            <person name="Sharon I."/>
            <person name="Castelle C.J."/>
            <person name="Probst A.J."/>
            <person name="Thomas B.C."/>
            <person name="Singh A."/>
            <person name="Wilkins M.J."/>
            <person name="Karaoz U."/>
            <person name="Brodie E.L."/>
            <person name="Williams K.H."/>
            <person name="Hubbard S.S."/>
            <person name="Banfield J.F."/>
        </authorList>
    </citation>
    <scope>NUCLEOTIDE SEQUENCE [LARGE SCALE GENOMIC DNA]</scope>
</reference>
<keyword evidence="5 6" id="KW-0699">rRNA-binding</keyword>
<dbReference type="GO" id="GO:1990904">
    <property type="term" value="C:ribonucleoprotein complex"/>
    <property type="evidence" value="ECO:0007669"/>
    <property type="project" value="UniProtKB-KW"/>
</dbReference>
<organism evidence="7 8">
    <name type="scientific">Candidatus Vogelbacteria bacterium RIFOXYD1_FULL_51_18</name>
    <dbReference type="NCBI Taxonomy" id="1802440"/>
    <lineage>
        <taxon>Bacteria</taxon>
        <taxon>Candidatus Vogeliibacteriota</taxon>
    </lineage>
</organism>
<comment type="caution">
    <text evidence="7">The sequence shown here is derived from an EMBL/GenBank/DDBJ whole genome shotgun (WGS) entry which is preliminary data.</text>
</comment>
<keyword evidence="3 5" id="KW-0687">Ribonucleoprotein</keyword>
<dbReference type="InterPro" id="IPR035566">
    <property type="entry name" value="Ribosomal_protein_bL20_C"/>
</dbReference>
<dbReference type="PRINTS" id="PR00062">
    <property type="entry name" value="RIBOSOMALL20"/>
</dbReference>
<keyword evidence="2 5" id="KW-0689">Ribosomal protein</keyword>
<dbReference type="Pfam" id="PF00453">
    <property type="entry name" value="Ribosomal_L20"/>
    <property type="match status" value="1"/>
</dbReference>
<evidence type="ECO:0000313" key="8">
    <source>
        <dbReference type="Proteomes" id="UP000177090"/>
    </source>
</evidence>
<name>A0A1G2QJ02_9BACT</name>
<dbReference type="GO" id="GO:0003735">
    <property type="term" value="F:structural constituent of ribosome"/>
    <property type="evidence" value="ECO:0007669"/>
    <property type="project" value="InterPro"/>
</dbReference>
<dbReference type="PANTHER" id="PTHR10986">
    <property type="entry name" value="39S RIBOSOMAL PROTEIN L20"/>
    <property type="match status" value="1"/>
</dbReference>